<evidence type="ECO:0000256" key="1">
    <source>
        <dbReference type="SAM" id="MobiDB-lite"/>
    </source>
</evidence>
<dbReference type="EMBL" id="CP000319">
    <property type="protein sequence ID" value="ABE64661.1"/>
    <property type="molecule type" value="Genomic_DNA"/>
</dbReference>
<name>Q1QGI6_NITHX</name>
<sequence length="107" mass="12088">MSFRLAPRWPSVLGNAETVGRQGDLFETVSKKWRIYRREGQTRHDLIDYPSTAHQPVEPRQTDDPSLVEPSNASVTETARRVLCVSARVWTPIGARVTILTSIKSKL</sequence>
<gene>
    <name evidence="2" type="ordered locus">Nham_3989</name>
</gene>
<keyword evidence="3" id="KW-1185">Reference proteome</keyword>
<organism evidence="2 3">
    <name type="scientific">Nitrobacter hamburgensis (strain DSM 10229 / NCIMB 13809 / X14)</name>
    <dbReference type="NCBI Taxonomy" id="323097"/>
    <lineage>
        <taxon>Bacteria</taxon>
        <taxon>Pseudomonadati</taxon>
        <taxon>Pseudomonadota</taxon>
        <taxon>Alphaproteobacteria</taxon>
        <taxon>Hyphomicrobiales</taxon>
        <taxon>Nitrobacteraceae</taxon>
        <taxon>Nitrobacter</taxon>
    </lineage>
</organism>
<evidence type="ECO:0000313" key="2">
    <source>
        <dbReference type="EMBL" id="ABE64661.1"/>
    </source>
</evidence>
<feature type="region of interest" description="Disordered" evidence="1">
    <location>
        <begin position="45"/>
        <end position="73"/>
    </location>
</feature>
<evidence type="ECO:0000313" key="3">
    <source>
        <dbReference type="Proteomes" id="UP000001953"/>
    </source>
</evidence>
<proteinExistence type="predicted"/>
<dbReference type="STRING" id="323097.Nham_3989"/>
<dbReference type="Proteomes" id="UP000001953">
    <property type="component" value="Chromosome"/>
</dbReference>
<dbReference type="AlphaFoldDB" id="Q1QGI6"/>
<protein>
    <submittedName>
        <fullName evidence="2">Uncharacterized protein</fullName>
    </submittedName>
</protein>
<dbReference type="KEGG" id="nha:Nham_3989"/>
<reference evidence="2 3" key="1">
    <citation type="submission" date="2006-03" db="EMBL/GenBank/DDBJ databases">
        <title>Complete sequence of chromosome of Nitrobacter hamburgensis X14.</title>
        <authorList>
            <consortium name="US DOE Joint Genome Institute"/>
            <person name="Copeland A."/>
            <person name="Lucas S."/>
            <person name="Lapidus A."/>
            <person name="Barry K."/>
            <person name="Detter J.C."/>
            <person name="Glavina del Rio T."/>
            <person name="Hammon N."/>
            <person name="Israni S."/>
            <person name="Dalin E."/>
            <person name="Tice H."/>
            <person name="Pitluck S."/>
            <person name="Chain P."/>
            <person name="Malfatti S."/>
            <person name="Shin M."/>
            <person name="Vergez L."/>
            <person name="Schmutz J."/>
            <person name="Larimer F."/>
            <person name="Land M."/>
            <person name="Hauser L."/>
            <person name="Kyrpides N."/>
            <person name="Ivanova N."/>
            <person name="Ward B."/>
            <person name="Arp D."/>
            <person name="Klotz M."/>
            <person name="Stein L."/>
            <person name="O'Mullan G."/>
            <person name="Starkenburg S."/>
            <person name="Sayavedra L."/>
            <person name="Poret-Peterson A.T."/>
            <person name="Gentry M.E."/>
            <person name="Bruce D."/>
            <person name="Richardson P."/>
        </authorList>
    </citation>
    <scope>NUCLEOTIDE SEQUENCE [LARGE SCALE GENOMIC DNA]</scope>
    <source>
        <strain evidence="3">DSM 10229 / NCIMB 13809 / X14</strain>
    </source>
</reference>
<accession>Q1QGI6</accession>
<dbReference type="HOGENOM" id="CLU_2207235_0_0_5"/>